<dbReference type="Proteomes" id="UP000291106">
    <property type="component" value="Chromosome"/>
</dbReference>
<evidence type="ECO:0000313" key="5">
    <source>
        <dbReference type="EMBL" id="QBF82858.1"/>
    </source>
</evidence>
<accession>A0A411PH80</accession>
<protein>
    <submittedName>
        <fullName evidence="5">Linear amide C-N hydrolase</fullName>
    </submittedName>
</protein>
<comment type="similarity">
    <text evidence="1">Belongs to the peptidase C59 family.</text>
</comment>
<gene>
    <name evidence="5" type="ORF">EXU30_09240</name>
</gene>
<organism evidence="5 6">
    <name type="scientific">Shewanella maritima</name>
    <dbReference type="NCBI Taxonomy" id="2520507"/>
    <lineage>
        <taxon>Bacteria</taxon>
        <taxon>Pseudomonadati</taxon>
        <taxon>Pseudomonadota</taxon>
        <taxon>Gammaproteobacteria</taxon>
        <taxon>Alteromonadales</taxon>
        <taxon>Shewanellaceae</taxon>
        <taxon>Shewanella</taxon>
    </lineage>
</organism>
<evidence type="ECO:0000256" key="3">
    <source>
        <dbReference type="SAM" id="SignalP"/>
    </source>
</evidence>
<dbReference type="AlphaFoldDB" id="A0A411PH80"/>
<dbReference type="KEGG" id="smai:EXU30_09240"/>
<dbReference type="SUPFAM" id="SSF56235">
    <property type="entry name" value="N-terminal nucleophile aminohydrolases (Ntn hydrolases)"/>
    <property type="match status" value="1"/>
</dbReference>
<keyword evidence="2 5" id="KW-0378">Hydrolase</keyword>
<dbReference type="Gene3D" id="3.60.60.10">
    <property type="entry name" value="Penicillin V Acylase, Chain A"/>
    <property type="match status" value="1"/>
</dbReference>
<dbReference type="EMBL" id="CP036200">
    <property type="protein sequence ID" value="QBF82858.1"/>
    <property type="molecule type" value="Genomic_DNA"/>
</dbReference>
<evidence type="ECO:0000313" key="6">
    <source>
        <dbReference type="Proteomes" id="UP000291106"/>
    </source>
</evidence>
<dbReference type="PANTHER" id="PTHR35527">
    <property type="entry name" value="CHOLOYLGLYCINE HYDROLASE"/>
    <property type="match status" value="1"/>
</dbReference>
<dbReference type="GO" id="GO:0016787">
    <property type="term" value="F:hydrolase activity"/>
    <property type="evidence" value="ECO:0007669"/>
    <property type="project" value="UniProtKB-KW"/>
</dbReference>
<dbReference type="InterPro" id="IPR052193">
    <property type="entry name" value="Peptidase_C59"/>
</dbReference>
<dbReference type="OrthoDB" id="9794717at2"/>
<evidence type="ECO:0000256" key="2">
    <source>
        <dbReference type="ARBA" id="ARBA00022801"/>
    </source>
</evidence>
<dbReference type="InterPro" id="IPR029055">
    <property type="entry name" value="Ntn_hydrolases_N"/>
</dbReference>
<feature type="chain" id="PRO_5019304019" evidence="3">
    <location>
        <begin position="35"/>
        <end position="347"/>
    </location>
</feature>
<dbReference type="InterPro" id="IPR029132">
    <property type="entry name" value="CBAH/NAAA_C"/>
</dbReference>
<name>A0A411PH80_9GAMM</name>
<feature type="signal peptide" evidence="3">
    <location>
        <begin position="1"/>
        <end position="34"/>
    </location>
</feature>
<proteinExistence type="inferred from homology"/>
<feature type="domain" description="Choloylglycine hydrolase/NAAA C-terminal" evidence="4">
    <location>
        <begin position="41"/>
        <end position="323"/>
    </location>
</feature>
<keyword evidence="6" id="KW-1185">Reference proteome</keyword>
<keyword evidence="3" id="KW-0732">Signal</keyword>
<dbReference type="PANTHER" id="PTHR35527:SF2">
    <property type="entry name" value="HYDROLASE"/>
    <property type="match status" value="1"/>
</dbReference>
<reference evidence="5 6" key="1">
    <citation type="submission" date="2019-02" db="EMBL/GenBank/DDBJ databases">
        <title>Shewanella sp. D4-2 isolated from Dokdo Island.</title>
        <authorList>
            <person name="Baek K."/>
        </authorList>
    </citation>
    <scope>NUCLEOTIDE SEQUENCE [LARGE SCALE GENOMIC DNA]</scope>
    <source>
        <strain evidence="5 6">D4-2</strain>
    </source>
</reference>
<evidence type="ECO:0000256" key="1">
    <source>
        <dbReference type="ARBA" id="ARBA00006625"/>
    </source>
</evidence>
<dbReference type="Pfam" id="PF02275">
    <property type="entry name" value="CBAH"/>
    <property type="match status" value="1"/>
</dbReference>
<sequence length="347" mass="38509">MPTQIYKAHIMKKTILTIATAAVLSAGLTATANACSYSTFEVDGKAYVSRTMEAPDFMGEHLVTVPRGYEINGKSGDYGFIGMRHENTEWISSGLNEHGVNIESLALLESEYLEEGKGDINYLEVVGHVLANAKSVDEAVELLKKTKVETTKIKVAHDLTVGMHYAIRDKERAVVVEYVDGSGYPTIYENEVGVMANDPAYPEQLKNAQKHIDAATARTDETVDIWQKLDSGSDSRFSHLAAINAEYKNRGADKDARNNGLGRAFSILNAMEIVPSTMYWLWVSPDSQMIGYGNVVDIENKDYYYRTVNNPDIRKVDLDKIDFSTVKYSAKDIYQQAPSFTEVSAAE</sequence>
<evidence type="ECO:0000259" key="4">
    <source>
        <dbReference type="Pfam" id="PF02275"/>
    </source>
</evidence>